<keyword evidence="1" id="KW-0677">Repeat</keyword>
<evidence type="ECO:0000259" key="2">
    <source>
        <dbReference type="Pfam" id="PF21047"/>
    </source>
</evidence>
<protein>
    <submittedName>
        <fullName evidence="6">Maestro heatlike repeat family member 1 [Alligator sinensis]</fullName>
    </submittedName>
</protein>
<dbReference type="InterPro" id="IPR011989">
    <property type="entry name" value="ARM-like"/>
</dbReference>
<dbReference type="Pfam" id="PF23210">
    <property type="entry name" value="HEAT_Maestro_2"/>
    <property type="match status" value="1"/>
</dbReference>
<dbReference type="Gene3D" id="1.25.10.10">
    <property type="entry name" value="Leucine-rich Repeat Variant"/>
    <property type="match status" value="2"/>
</dbReference>
<sequence length="1619" mass="182250">MDEKTITINNNGDKDALSMVFYSLITNVSSNSVLETVKKASITSLSTMGHIYPVRVISALLDAFERCGSGQNFSIKEYIYPNRVNILKAIDSLMKDGHVSLMSDEISHRPLIGRLISLMILEITRCSDIIHEVQGPCSSILTALSKSEKNVDRVIDNLTTKLEQSPHYYIIYTVGSVASTNPNGIVPYLTNILPIFVSNLKNKLKDHYKYSYSVALLKCCEAIQDVMANSTIDIGNKRIDKKDYVKDMDAAHDVLFFNWLTAGSLSRDLKMRYSILEAISSMYPLLSDDRVEKGSISILTVLLTLYKKLPEPYYVSLCISQLLIVIEGKETDLLENTIDTLLSSLFQQVIQNIDHSKPTSTKNQNEVFRCYDVLATSPNYNGKLIDMLLIRLNAKEESSCIKAMLILKHLLNSNINKLLDRLDDIISALYLKLHDPSIQIRKVLAQLTVLLGNSGYLRNEIGKEFIQFIVHQTAINGEETELVDMCDSILKLLVNGQSNSLLWPYLLDYLFIPEYLNSVPSLIRALSLVVELKLKNEASNLKIEYDKLAHIDGSYTLFSRLIVLSAFPFDKSGGFASLELTKNLVPLIHSKLPAIWDKKVPLLQHYAEAINSKKDCIVWDQTQWENWLLGLLEDSVTEIDHDDWTTPLIEAFLHQLSFFYNQSEVQRSFIIKCLGISIKMSKVRLIILENLSEIFMLTNHLNLDESCSCAQAFGQVSMSHPDLALNKLENLVKNILPKSRSGGILNYFLRGESRIVDENRFTKCTIYSCLTEIASVGGIQTDKSNFVVDKFIVPAIKSNDYSIKLEGIRALSSLASSPDIVELQQSTVLLNASICCIKDKDFPDRRVALKCAFCMLQISKELPDNYKKELLDACFKYAMPMLFKYLSEKKDEFEEYTNLFKDIIIITMKFDMEQSTLDELFTRLEDYLKRENDLARDLGSSLLYSAVNTYLDNVTFRIGAPSTFAPGPYMIGSLVPRCFDLSSFTRKNSISSLDVVLKILCLYEGRKLPNKEECFLKTSLVHDAKQCGSDIISVLSSKISYDHMFPFCHSIIEGVLDKIEPSAQGTSCVLLGLMEERGREMFNHAPSLALKILEKLVDVHSHDVRNRLITSILVLMKYNTRGVIEALLTVRRQDDEMLSMIWKQLPVFDSVLTTTVIDYLIDAINVDEMVKENINPLTEVKVKNVDILALAAINSLAQMFKVSATENSLGNYFAEILVPLTLALGSTVGSIIPKNAITFSDLPYNIIQSAITLFLSCKNHNVIDSIISTCQNMTDIDPDLSFNDMSFITFLSQFTSVLVEDFAHQISKLITMFEPFLNHKDLGKSLTAVIFYSTLLSENGIETVPLAEKLMLRLTSNKEDKNDNPIKIVIMKGFSNYKCPDSLVLKLIGILLDLIDHDESPVVFYALNTVRDVINNCKILVPLHVLSTLGLKVRPFFDSGGIRLGEAAIRLFGSIVDFYHKEGNEDYKSEVIDQIRGVLISVLLHTNDTAEGVKSASTDVASRIERIINPKVSFDQSEYANYLNSFIKVLSTHEDFKDILPIFASNCLSYFSSPHPQLRQNAVLLLLPLAEHSARLAELADPICKSLDKLLNDKDDDVRITASHHLGSICLNIFKNQEL</sequence>
<dbReference type="InterPro" id="IPR048465">
    <property type="entry name" value="Maestro-like_HEAT"/>
</dbReference>
<dbReference type="InterPro" id="IPR055406">
    <property type="entry name" value="HEAT_Maestro"/>
</dbReference>
<dbReference type="InterPro" id="IPR056282">
    <property type="entry name" value="MROH2B-like_N_HEAT"/>
</dbReference>
<evidence type="ECO:0000259" key="4">
    <source>
        <dbReference type="Pfam" id="PF23221"/>
    </source>
</evidence>
<evidence type="ECO:0000259" key="3">
    <source>
        <dbReference type="Pfam" id="PF23210"/>
    </source>
</evidence>
<dbReference type="InterPro" id="IPR055408">
    <property type="entry name" value="HEAT_MROH2B-like"/>
</dbReference>
<name>A0A0K2UZV8_LEPSM</name>
<gene>
    <name evidence="6" type="primary">MROH1</name>
</gene>
<dbReference type="Pfam" id="PF23227">
    <property type="entry name" value="HEAT_MROH2B_C"/>
    <property type="match status" value="1"/>
</dbReference>
<feature type="domain" description="MROH2B-like N-terminal HEAT-repeats" evidence="4">
    <location>
        <begin position="81"/>
        <end position="282"/>
    </location>
</feature>
<dbReference type="OrthoDB" id="1884734at2759"/>
<feature type="domain" description="Maestro-like HEAT-repeats" evidence="2">
    <location>
        <begin position="960"/>
        <end position="1151"/>
    </location>
</feature>
<dbReference type="PANTHER" id="PTHR23120:SF0">
    <property type="entry name" value="MAESTRO HEAT-LIKE REPEAT FAMILY MEMBER 1"/>
    <property type="match status" value="1"/>
</dbReference>
<dbReference type="Pfam" id="PF23221">
    <property type="entry name" value="HEAT_MROH2B_1st"/>
    <property type="match status" value="1"/>
</dbReference>
<dbReference type="EMBL" id="HACA01025905">
    <property type="protein sequence ID" value="CDW43266.1"/>
    <property type="molecule type" value="Transcribed_RNA"/>
</dbReference>
<feature type="domain" description="MROH2B-like HEAT-repeats" evidence="3">
    <location>
        <begin position="289"/>
        <end position="775"/>
    </location>
</feature>
<reference evidence="6" key="1">
    <citation type="submission" date="2014-05" db="EMBL/GenBank/DDBJ databases">
        <authorList>
            <person name="Chronopoulou M."/>
        </authorList>
    </citation>
    <scope>NUCLEOTIDE SEQUENCE</scope>
    <source>
        <tissue evidence="6">Whole organism</tissue>
    </source>
</reference>
<evidence type="ECO:0000256" key="1">
    <source>
        <dbReference type="ARBA" id="ARBA00022737"/>
    </source>
</evidence>
<dbReference type="InterPro" id="IPR045206">
    <property type="entry name" value="Maestro_heat-like_prot"/>
</dbReference>
<accession>A0A0K2UZV8</accession>
<evidence type="ECO:0000259" key="5">
    <source>
        <dbReference type="Pfam" id="PF23227"/>
    </source>
</evidence>
<feature type="domain" description="Maestro/Maestro-like HEAT-repeats" evidence="5">
    <location>
        <begin position="1364"/>
        <end position="1607"/>
    </location>
</feature>
<organism evidence="6">
    <name type="scientific">Lepeophtheirus salmonis</name>
    <name type="common">Salmon louse</name>
    <name type="synonym">Caligus salmonis</name>
    <dbReference type="NCBI Taxonomy" id="72036"/>
    <lineage>
        <taxon>Eukaryota</taxon>
        <taxon>Metazoa</taxon>
        <taxon>Ecdysozoa</taxon>
        <taxon>Arthropoda</taxon>
        <taxon>Crustacea</taxon>
        <taxon>Multicrustacea</taxon>
        <taxon>Hexanauplia</taxon>
        <taxon>Copepoda</taxon>
        <taxon>Siphonostomatoida</taxon>
        <taxon>Caligidae</taxon>
        <taxon>Lepeophtheirus</taxon>
    </lineage>
</organism>
<dbReference type="GO" id="GO:0005737">
    <property type="term" value="C:cytoplasm"/>
    <property type="evidence" value="ECO:0007669"/>
    <property type="project" value="TreeGrafter"/>
</dbReference>
<proteinExistence type="predicted"/>
<dbReference type="SUPFAM" id="SSF48371">
    <property type="entry name" value="ARM repeat"/>
    <property type="match status" value="3"/>
</dbReference>
<dbReference type="PANTHER" id="PTHR23120">
    <property type="entry name" value="MAESTRO-RELATED HEAT DOMAIN-CONTAINING"/>
    <property type="match status" value="1"/>
</dbReference>
<dbReference type="InterPro" id="IPR016024">
    <property type="entry name" value="ARM-type_fold"/>
</dbReference>
<dbReference type="Pfam" id="PF21047">
    <property type="entry name" value="HEAT_Maestro"/>
    <property type="match status" value="1"/>
</dbReference>
<evidence type="ECO:0000313" key="6">
    <source>
        <dbReference type="EMBL" id="CDW43266.1"/>
    </source>
</evidence>